<name>A0AAE0M387_9PEZI</name>
<dbReference type="InterPro" id="IPR010730">
    <property type="entry name" value="HET"/>
</dbReference>
<proteinExistence type="predicted"/>
<dbReference type="EMBL" id="JAUEPO010000007">
    <property type="protein sequence ID" value="KAK3317746.1"/>
    <property type="molecule type" value="Genomic_DNA"/>
</dbReference>
<reference evidence="4" key="2">
    <citation type="submission" date="2023-06" db="EMBL/GenBank/DDBJ databases">
        <authorList>
            <consortium name="Lawrence Berkeley National Laboratory"/>
            <person name="Haridas S."/>
            <person name="Hensen N."/>
            <person name="Bonometti L."/>
            <person name="Westerberg I."/>
            <person name="Brannstrom I.O."/>
            <person name="Guillou S."/>
            <person name="Cros-Aarteil S."/>
            <person name="Calhoun S."/>
            <person name="Kuo A."/>
            <person name="Mondo S."/>
            <person name="Pangilinan J."/>
            <person name="Riley R."/>
            <person name="Labutti K."/>
            <person name="Andreopoulos B."/>
            <person name="Lipzen A."/>
            <person name="Chen C."/>
            <person name="Yanf M."/>
            <person name="Daum C."/>
            <person name="Ng V."/>
            <person name="Clum A."/>
            <person name="Steindorff A."/>
            <person name="Ohm R."/>
            <person name="Martin F."/>
            <person name="Silar P."/>
            <person name="Natvig D."/>
            <person name="Lalanne C."/>
            <person name="Gautier V."/>
            <person name="Ament-Velasquez S.L."/>
            <person name="Kruys A."/>
            <person name="Hutchinson M.I."/>
            <person name="Powell A.J."/>
            <person name="Barry K."/>
            <person name="Miller A.N."/>
            <person name="Grigoriev I.V."/>
            <person name="Debuchy R."/>
            <person name="Gladieux P."/>
            <person name="Thoren M.H."/>
            <person name="Johannesson H."/>
        </authorList>
    </citation>
    <scope>NUCLEOTIDE SEQUENCE</scope>
    <source>
        <strain evidence="4">SMH4131-1</strain>
    </source>
</reference>
<feature type="compositionally biased region" description="Low complexity" evidence="1">
    <location>
        <begin position="366"/>
        <end position="379"/>
    </location>
</feature>
<organism evidence="4 5">
    <name type="scientific">Cercophora scortea</name>
    <dbReference type="NCBI Taxonomy" id="314031"/>
    <lineage>
        <taxon>Eukaryota</taxon>
        <taxon>Fungi</taxon>
        <taxon>Dikarya</taxon>
        <taxon>Ascomycota</taxon>
        <taxon>Pezizomycotina</taxon>
        <taxon>Sordariomycetes</taxon>
        <taxon>Sordariomycetidae</taxon>
        <taxon>Sordariales</taxon>
        <taxon>Lasiosphaeriaceae</taxon>
        <taxon>Cercophora</taxon>
    </lineage>
</organism>
<dbReference type="InterPro" id="IPR058525">
    <property type="entry name" value="DUF8212"/>
</dbReference>
<dbReference type="Proteomes" id="UP001286456">
    <property type="component" value="Unassembled WGS sequence"/>
</dbReference>
<reference evidence="4" key="1">
    <citation type="journal article" date="2023" name="Mol. Phylogenet. Evol.">
        <title>Genome-scale phylogeny and comparative genomics of the fungal order Sordariales.</title>
        <authorList>
            <person name="Hensen N."/>
            <person name="Bonometti L."/>
            <person name="Westerberg I."/>
            <person name="Brannstrom I.O."/>
            <person name="Guillou S."/>
            <person name="Cros-Aarteil S."/>
            <person name="Calhoun S."/>
            <person name="Haridas S."/>
            <person name="Kuo A."/>
            <person name="Mondo S."/>
            <person name="Pangilinan J."/>
            <person name="Riley R."/>
            <person name="LaButti K."/>
            <person name="Andreopoulos B."/>
            <person name="Lipzen A."/>
            <person name="Chen C."/>
            <person name="Yan M."/>
            <person name="Daum C."/>
            <person name="Ng V."/>
            <person name="Clum A."/>
            <person name="Steindorff A."/>
            <person name="Ohm R.A."/>
            <person name="Martin F."/>
            <person name="Silar P."/>
            <person name="Natvig D.O."/>
            <person name="Lalanne C."/>
            <person name="Gautier V."/>
            <person name="Ament-Velasquez S.L."/>
            <person name="Kruys A."/>
            <person name="Hutchinson M.I."/>
            <person name="Powell A.J."/>
            <person name="Barry K."/>
            <person name="Miller A.N."/>
            <person name="Grigoriev I.V."/>
            <person name="Debuchy R."/>
            <person name="Gladieux P."/>
            <person name="Hiltunen Thoren M."/>
            <person name="Johannesson H."/>
        </authorList>
    </citation>
    <scope>NUCLEOTIDE SEQUENCE</scope>
    <source>
        <strain evidence="4">SMH4131-1</strain>
    </source>
</reference>
<evidence type="ECO:0000256" key="1">
    <source>
        <dbReference type="SAM" id="MobiDB-lite"/>
    </source>
</evidence>
<dbReference type="AlphaFoldDB" id="A0AAE0M387"/>
<dbReference type="PANTHER" id="PTHR10622:SF10">
    <property type="entry name" value="HET DOMAIN-CONTAINING PROTEIN"/>
    <property type="match status" value="1"/>
</dbReference>
<evidence type="ECO:0000313" key="4">
    <source>
        <dbReference type="EMBL" id="KAK3317746.1"/>
    </source>
</evidence>
<protein>
    <submittedName>
        <fullName evidence="4">Heterokaryon incompatibility protein-domain-containing protein</fullName>
    </submittedName>
</protein>
<feature type="domain" description="Heterokaryon incompatibility" evidence="2">
    <location>
        <begin position="22"/>
        <end position="112"/>
    </location>
</feature>
<evidence type="ECO:0000259" key="2">
    <source>
        <dbReference type="Pfam" id="PF06985"/>
    </source>
</evidence>
<comment type="caution">
    <text evidence="4">The sequence shown here is derived from an EMBL/GenBank/DDBJ whole genome shotgun (WGS) entry which is preliminary data.</text>
</comment>
<feature type="domain" description="DUF8212" evidence="3">
    <location>
        <begin position="245"/>
        <end position="268"/>
    </location>
</feature>
<evidence type="ECO:0000313" key="5">
    <source>
        <dbReference type="Proteomes" id="UP001286456"/>
    </source>
</evidence>
<dbReference type="PANTHER" id="PTHR10622">
    <property type="entry name" value="HET DOMAIN-CONTAINING PROTEIN"/>
    <property type="match status" value="1"/>
</dbReference>
<accession>A0AAE0M387</accession>
<sequence length="393" mass="43711">MWLLDVETLELHEFVGSQVPAYAILSHVWGAEEVSFSEMKKAKHRAAAQQKAGFAKIKGCCARARKDGLKWAWVDSCCIDKRSSAELSEAINSMFQWYRGARLCYVYLADISNAPSPTELAGSRWFTRGWTLQELLAPRRILFFARDWIRIGCLEVAGQRAVNWFDLRAEEEKVAPAYLLAQLSTITGIPENVLSGKTALTQSPVAQRMHWASRRETTRPEDRAYSLMGLFDISMPILYGEGLDKAFTRLQYEIMSRTPDQSILAWYSPHATTYRLLAESPDDFRNSGLVTREAAGDVKVVKPTSFFMTSLGLRISLLLADDVGDDGDYYWYTSNSRFELGNGRLSPGDTALALLHCSTPADDGFPESAAPSLSAADPPTGWSGPQGETLARP</sequence>
<feature type="region of interest" description="Disordered" evidence="1">
    <location>
        <begin position="363"/>
        <end position="393"/>
    </location>
</feature>
<dbReference type="Pfam" id="PF26640">
    <property type="entry name" value="DUF8212"/>
    <property type="match status" value="1"/>
</dbReference>
<dbReference type="Pfam" id="PF06985">
    <property type="entry name" value="HET"/>
    <property type="match status" value="1"/>
</dbReference>
<keyword evidence="5" id="KW-1185">Reference proteome</keyword>
<gene>
    <name evidence="4" type="ORF">B0T19DRAFT_405417</name>
</gene>
<evidence type="ECO:0000259" key="3">
    <source>
        <dbReference type="Pfam" id="PF26640"/>
    </source>
</evidence>